<feature type="compositionally biased region" description="Basic residues" evidence="1">
    <location>
        <begin position="9"/>
        <end position="23"/>
    </location>
</feature>
<accession>A0A0A9B118</accession>
<protein>
    <submittedName>
        <fullName evidence="2">Uncharacterized protein</fullName>
    </submittedName>
</protein>
<proteinExistence type="predicted"/>
<sequence length="121" mass="12469">MQGAAAAVGRRRRRRGRGFRRGGVHGAASRRLPEPGPEAGGEGRGGGRRRAAGDGGGEELLEQHTEPGERVVGAVADVSGGTRARGVLAGAGVLTGGTWTCVRLQFSRTNDTVNSLRGIKE</sequence>
<reference evidence="2" key="1">
    <citation type="submission" date="2014-09" db="EMBL/GenBank/DDBJ databases">
        <authorList>
            <person name="Magalhaes I.L.F."/>
            <person name="Oliveira U."/>
            <person name="Santos F.R."/>
            <person name="Vidigal T.H.D.A."/>
            <person name="Brescovit A.D."/>
            <person name="Santos A.J."/>
        </authorList>
    </citation>
    <scope>NUCLEOTIDE SEQUENCE</scope>
    <source>
        <tissue evidence="2">Shoot tissue taken approximately 20 cm above the soil surface</tissue>
    </source>
</reference>
<organism evidence="2">
    <name type="scientific">Arundo donax</name>
    <name type="common">Giant reed</name>
    <name type="synonym">Donax arundinaceus</name>
    <dbReference type="NCBI Taxonomy" id="35708"/>
    <lineage>
        <taxon>Eukaryota</taxon>
        <taxon>Viridiplantae</taxon>
        <taxon>Streptophyta</taxon>
        <taxon>Embryophyta</taxon>
        <taxon>Tracheophyta</taxon>
        <taxon>Spermatophyta</taxon>
        <taxon>Magnoliopsida</taxon>
        <taxon>Liliopsida</taxon>
        <taxon>Poales</taxon>
        <taxon>Poaceae</taxon>
        <taxon>PACMAD clade</taxon>
        <taxon>Arundinoideae</taxon>
        <taxon>Arundineae</taxon>
        <taxon>Arundo</taxon>
    </lineage>
</organism>
<name>A0A0A9B118_ARUDO</name>
<dbReference type="AlphaFoldDB" id="A0A0A9B118"/>
<evidence type="ECO:0000256" key="1">
    <source>
        <dbReference type="SAM" id="MobiDB-lite"/>
    </source>
</evidence>
<dbReference type="EMBL" id="GBRH01240246">
    <property type="protein sequence ID" value="JAD57649.1"/>
    <property type="molecule type" value="Transcribed_RNA"/>
</dbReference>
<evidence type="ECO:0000313" key="2">
    <source>
        <dbReference type="EMBL" id="JAD57649.1"/>
    </source>
</evidence>
<feature type="region of interest" description="Disordered" evidence="1">
    <location>
        <begin position="1"/>
        <end position="70"/>
    </location>
</feature>
<reference evidence="2" key="2">
    <citation type="journal article" date="2015" name="Data Brief">
        <title>Shoot transcriptome of the giant reed, Arundo donax.</title>
        <authorList>
            <person name="Barrero R.A."/>
            <person name="Guerrero F.D."/>
            <person name="Moolhuijzen P."/>
            <person name="Goolsby J.A."/>
            <person name="Tidwell J."/>
            <person name="Bellgard S.E."/>
            <person name="Bellgard M.I."/>
        </authorList>
    </citation>
    <scope>NUCLEOTIDE SEQUENCE</scope>
    <source>
        <tissue evidence="2">Shoot tissue taken approximately 20 cm above the soil surface</tissue>
    </source>
</reference>